<evidence type="ECO:0000256" key="1">
    <source>
        <dbReference type="SAM" id="MobiDB-lite"/>
    </source>
</evidence>
<evidence type="ECO:0000313" key="2">
    <source>
        <dbReference type="EMBL" id="KAH7932235.1"/>
    </source>
</evidence>
<feature type="region of interest" description="Disordered" evidence="1">
    <location>
        <begin position="167"/>
        <end position="210"/>
    </location>
</feature>
<protein>
    <submittedName>
        <fullName evidence="2">Uncharacterized protein</fullName>
    </submittedName>
</protein>
<accession>A0A9J6CUX0</accession>
<reference evidence="2" key="2">
    <citation type="submission" date="2021-09" db="EMBL/GenBank/DDBJ databases">
        <authorList>
            <person name="Jia N."/>
            <person name="Wang J."/>
            <person name="Shi W."/>
            <person name="Du L."/>
            <person name="Sun Y."/>
            <person name="Zhan W."/>
            <person name="Jiang J."/>
            <person name="Wang Q."/>
            <person name="Zhang B."/>
            <person name="Ji P."/>
            <person name="Sakyi L.B."/>
            <person name="Cui X."/>
            <person name="Yuan T."/>
            <person name="Jiang B."/>
            <person name="Yang W."/>
            <person name="Lam T.T.-Y."/>
            <person name="Chang Q."/>
            <person name="Ding S."/>
            <person name="Wang X."/>
            <person name="Zhu J."/>
            <person name="Ruan X."/>
            <person name="Zhao L."/>
            <person name="Wei J."/>
            <person name="Que T."/>
            <person name="Du C."/>
            <person name="Cheng J."/>
            <person name="Dai P."/>
            <person name="Han X."/>
            <person name="Huang E."/>
            <person name="Gao Y."/>
            <person name="Liu J."/>
            <person name="Shao H."/>
            <person name="Ye R."/>
            <person name="Li L."/>
            <person name="Wei W."/>
            <person name="Wang X."/>
            <person name="Wang C."/>
            <person name="Huo Q."/>
            <person name="Li W."/>
            <person name="Guo W."/>
            <person name="Chen H."/>
            <person name="Chen S."/>
            <person name="Zhou L."/>
            <person name="Zhou L."/>
            <person name="Ni X."/>
            <person name="Tian J."/>
            <person name="Zhou Y."/>
            <person name="Sheng Y."/>
            <person name="Liu T."/>
            <person name="Pan Y."/>
            <person name="Xia L."/>
            <person name="Li J."/>
            <person name="Zhao F."/>
            <person name="Cao W."/>
        </authorList>
    </citation>
    <scope>NUCLEOTIDE SEQUENCE</scope>
    <source>
        <strain evidence="2">Rmic-2018</strain>
        <tissue evidence="2">Larvae</tissue>
    </source>
</reference>
<proteinExistence type="predicted"/>
<keyword evidence="3" id="KW-1185">Reference proteome</keyword>
<comment type="caution">
    <text evidence="2">The sequence shown here is derived from an EMBL/GenBank/DDBJ whole genome shotgun (WGS) entry which is preliminary data.</text>
</comment>
<sequence>MTLSQRQQPAGAAFAATATAGRAWEISDRALDPYTYGRRAAEAHTAGASAARAFRLGTTQVHQAGVPVARINNIGTATGPQNTRAERGYVGAAGGAGGPALLRERRTVENTAACSARPAAGPCPVAIPWLHAGGGREGSRRRPTTHRCSGGVLRHVLRDRALQVPLQGCHARGADKGGRRGDGHREEGAGPSPAEPALGHGPGGPCADSEWGRTPISRHCCQGCHRPQPPTDHL</sequence>
<gene>
    <name evidence="2" type="ORF">HPB51_029426</name>
</gene>
<feature type="compositionally biased region" description="Basic and acidic residues" evidence="1">
    <location>
        <begin position="172"/>
        <end position="188"/>
    </location>
</feature>
<organism evidence="2 3">
    <name type="scientific">Rhipicephalus microplus</name>
    <name type="common">Cattle tick</name>
    <name type="synonym">Boophilus microplus</name>
    <dbReference type="NCBI Taxonomy" id="6941"/>
    <lineage>
        <taxon>Eukaryota</taxon>
        <taxon>Metazoa</taxon>
        <taxon>Ecdysozoa</taxon>
        <taxon>Arthropoda</taxon>
        <taxon>Chelicerata</taxon>
        <taxon>Arachnida</taxon>
        <taxon>Acari</taxon>
        <taxon>Parasitiformes</taxon>
        <taxon>Ixodida</taxon>
        <taxon>Ixodoidea</taxon>
        <taxon>Ixodidae</taxon>
        <taxon>Rhipicephalinae</taxon>
        <taxon>Rhipicephalus</taxon>
        <taxon>Boophilus</taxon>
    </lineage>
</organism>
<evidence type="ECO:0000313" key="3">
    <source>
        <dbReference type="Proteomes" id="UP000821866"/>
    </source>
</evidence>
<name>A0A9J6CUX0_RHIMP</name>
<dbReference type="EMBL" id="JABSTU010006808">
    <property type="protein sequence ID" value="KAH7932235.1"/>
    <property type="molecule type" value="Genomic_DNA"/>
</dbReference>
<dbReference type="Proteomes" id="UP000821866">
    <property type="component" value="Unassembled WGS sequence"/>
</dbReference>
<reference evidence="2" key="1">
    <citation type="journal article" date="2020" name="Cell">
        <title>Large-Scale Comparative Analyses of Tick Genomes Elucidate Their Genetic Diversity and Vector Capacities.</title>
        <authorList>
            <consortium name="Tick Genome and Microbiome Consortium (TIGMIC)"/>
            <person name="Jia N."/>
            <person name="Wang J."/>
            <person name="Shi W."/>
            <person name="Du L."/>
            <person name="Sun Y."/>
            <person name="Zhan W."/>
            <person name="Jiang J.F."/>
            <person name="Wang Q."/>
            <person name="Zhang B."/>
            <person name="Ji P."/>
            <person name="Bell-Sakyi L."/>
            <person name="Cui X.M."/>
            <person name="Yuan T.T."/>
            <person name="Jiang B.G."/>
            <person name="Yang W.F."/>
            <person name="Lam T.T."/>
            <person name="Chang Q.C."/>
            <person name="Ding S.J."/>
            <person name="Wang X.J."/>
            <person name="Zhu J.G."/>
            <person name="Ruan X.D."/>
            <person name="Zhao L."/>
            <person name="Wei J.T."/>
            <person name="Ye R.Z."/>
            <person name="Que T.C."/>
            <person name="Du C.H."/>
            <person name="Zhou Y.H."/>
            <person name="Cheng J.X."/>
            <person name="Dai P.F."/>
            <person name="Guo W.B."/>
            <person name="Han X.H."/>
            <person name="Huang E.J."/>
            <person name="Li L.F."/>
            <person name="Wei W."/>
            <person name="Gao Y.C."/>
            <person name="Liu J.Z."/>
            <person name="Shao H.Z."/>
            <person name="Wang X."/>
            <person name="Wang C.C."/>
            <person name="Yang T.C."/>
            <person name="Huo Q.B."/>
            <person name="Li W."/>
            <person name="Chen H.Y."/>
            <person name="Chen S.E."/>
            <person name="Zhou L.G."/>
            <person name="Ni X.B."/>
            <person name="Tian J.H."/>
            <person name="Sheng Y."/>
            <person name="Liu T."/>
            <person name="Pan Y.S."/>
            <person name="Xia L.Y."/>
            <person name="Li J."/>
            <person name="Zhao F."/>
            <person name="Cao W.C."/>
        </authorList>
    </citation>
    <scope>NUCLEOTIDE SEQUENCE</scope>
    <source>
        <strain evidence="2">Rmic-2018</strain>
    </source>
</reference>
<dbReference type="AlphaFoldDB" id="A0A9J6CUX0"/>